<keyword evidence="2" id="KW-0812">Transmembrane</keyword>
<dbReference type="SUPFAM" id="SSF140924">
    <property type="entry name" value="Duffy binding domain-like"/>
    <property type="match status" value="6"/>
</dbReference>
<dbReference type="FunFam" id="1.20.58.830:FF:000001">
    <property type="entry name" value="Erythrocyte membrane protein 1, PfEMP1"/>
    <property type="match status" value="1"/>
</dbReference>
<dbReference type="VEuPathDB" id="PlasmoDB:PfGB4_010017400"/>
<feature type="transmembrane region" description="Helical" evidence="2">
    <location>
        <begin position="2341"/>
        <end position="2358"/>
    </location>
</feature>
<feature type="domain" description="Duffy-antigen binding" evidence="4">
    <location>
        <begin position="1"/>
        <end position="131"/>
    </location>
</feature>
<dbReference type="Pfam" id="PF18562">
    <property type="entry name" value="CIDR1_gamma"/>
    <property type="match status" value="1"/>
</dbReference>
<feature type="domain" description="Duffy-antigen binding" evidence="4">
    <location>
        <begin position="1616"/>
        <end position="1804"/>
    </location>
</feature>
<dbReference type="GO" id="GO:0046789">
    <property type="term" value="F:host cell surface receptor binding"/>
    <property type="evidence" value="ECO:0007669"/>
    <property type="project" value="InterPro"/>
</dbReference>
<dbReference type="VEuPathDB" id="PlasmoDB:PfTG01_000013800"/>
<feature type="domain" description="Duffy-binding-like" evidence="6">
    <location>
        <begin position="135"/>
        <end position="298"/>
    </location>
</feature>
<evidence type="ECO:0000259" key="4">
    <source>
        <dbReference type="Pfam" id="PF05424"/>
    </source>
</evidence>
<evidence type="ECO:0000256" key="1">
    <source>
        <dbReference type="SAM" id="MobiDB-lite"/>
    </source>
</evidence>
<dbReference type="Pfam" id="PF05424">
    <property type="entry name" value="Duffy_binding"/>
    <property type="match status" value="4"/>
</dbReference>
<feature type="domain" description="Duffy-binding-like" evidence="6">
    <location>
        <begin position="1067"/>
        <end position="1220"/>
    </location>
</feature>
<evidence type="ECO:0000259" key="5">
    <source>
        <dbReference type="Pfam" id="PF18562"/>
    </source>
</evidence>
<feature type="non-terminal residue" evidence="7">
    <location>
        <position position="2359"/>
    </location>
</feature>
<keyword evidence="2" id="KW-0472">Membrane</keyword>
<feature type="domain" description="Duffy-antigen binding" evidence="4">
    <location>
        <begin position="2019"/>
        <end position="2184"/>
    </location>
</feature>
<dbReference type="InterPro" id="IPR041480">
    <property type="entry name" value="CIDR1_gamma"/>
</dbReference>
<feature type="domain" description="Duffy-antigen binding" evidence="4">
    <location>
        <begin position="758"/>
        <end position="1001"/>
    </location>
</feature>
<dbReference type="FunFam" id="1.20.58.830:FF:000003">
    <property type="entry name" value="Erythrocyte membrane protein 1, PfEMP1"/>
    <property type="match status" value="1"/>
</dbReference>
<feature type="compositionally biased region" description="Basic and acidic residues" evidence="1">
    <location>
        <begin position="729"/>
        <end position="746"/>
    </location>
</feature>
<dbReference type="InterPro" id="IPR004258">
    <property type="entry name" value="DBL"/>
</dbReference>
<dbReference type="VEuPathDB" id="PlasmoDB:PfDd2_130005700"/>
<evidence type="ECO:0000259" key="3">
    <source>
        <dbReference type="Pfam" id="PF03011"/>
    </source>
</evidence>
<feature type="compositionally biased region" description="Polar residues" evidence="1">
    <location>
        <begin position="783"/>
        <end position="804"/>
    </location>
</feature>
<dbReference type="VEuPathDB" id="PlasmoDB:PfSD01_070029000"/>
<feature type="compositionally biased region" description="Basic and acidic residues" evidence="1">
    <location>
        <begin position="960"/>
        <end position="969"/>
    </location>
</feature>
<dbReference type="EMBL" id="KX154896">
    <property type="protein sequence ID" value="ANJ21016.1"/>
    <property type="molecule type" value="Genomic_DNA"/>
</dbReference>
<feature type="region of interest" description="Disordered" evidence="1">
    <location>
        <begin position="712"/>
        <end position="824"/>
    </location>
</feature>
<dbReference type="InterPro" id="IPR042202">
    <property type="entry name" value="Duffy-ag-bd_sf"/>
</dbReference>
<feature type="compositionally biased region" description="Pro residues" evidence="1">
    <location>
        <begin position="2316"/>
        <end position="2326"/>
    </location>
</feature>
<evidence type="ECO:0000256" key="2">
    <source>
        <dbReference type="SAM" id="Phobius"/>
    </source>
</evidence>
<dbReference type="Gene3D" id="1.20.58.1930">
    <property type="match status" value="1"/>
</dbReference>
<dbReference type="InterPro" id="IPR008602">
    <property type="entry name" value="Duffy-antigen-binding"/>
</dbReference>
<dbReference type="FunFam" id="1.20.58.1930:FF:000001">
    <property type="entry name" value="Erythrocyte membrane protein 1, PfEMP1"/>
    <property type="match status" value="1"/>
</dbReference>
<feature type="region of interest" description="Disordered" evidence="1">
    <location>
        <begin position="1480"/>
        <end position="1506"/>
    </location>
</feature>
<evidence type="ECO:0000313" key="7">
    <source>
        <dbReference type="EMBL" id="ANJ21016.1"/>
    </source>
</evidence>
<proteinExistence type="predicted"/>
<feature type="compositionally biased region" description="Polar residues" evidence="1">
    <location>
        <begin position="1771"/>
        <end position="1786"/>
    </location>
</feature>
<keyword evidence="2" id="KW-1133">Transmembrane helix</keyword>
<feature type="non-terminal residue" evidence="7">
    <location>
        <position position="1"/>
    </location>
</feature>
<feature type="domain" description="Cysteine-rich interdomain region 1 gamma" evidence="5">
    <location>
        <begin position="1268"/>
        <end position="1319"/>
    </location>
</feature>
<feature type="region of interest" description="Disordered" evidence="1">
    <location>
        <begin position="945"/>
        <end position="969"/>
    </location>
</feature>
<dbReference type="VEuPathDB" id="PlasmoDB:PfCD01_120058500"/>
<feature type="region of interest" description="Disordered" evidence="1">
    <location>
        <begin position="852"/>
        <end position="891"/>
    </location>
</feature>
<feature type="compositionally biased region" description="Basic and acidic residues" evidence="1">
    <location>
        <begin position="2295"/>
        <end position="2312"/>
    </location>
</feature>
<feature type="compositionally biased region" description="Polar residues" evidence="1">
    <location>
        <begin position="812"/>
        <end position="823"/>
    </location>
</feature>
<dbReference type="Pfam" id="PF22672">
    <property type="entry name" value="DBL_C"/>
    <property type="match status" value="2"/>
</dbReference>
<dbReference type="VEuPathDB" id="PlasmoDB:PfHB3_090005500"/>
<dbReference type="FunFam" id="1.20.58.830:FF:000006">
    <property type="entry name" value="Erythrocyte membrane protein 1, PfEMP1"/>
    <property type="match status" value="1"/>
</dbReference>
<dbReference type="InterPro" id="IPR054595">
    <property type="entry name" value="DBL_C"/>
</dbReference>
<organism evidence="7">
    <name type="scientific">Plasmodium falciparum</name>
    <name type="common">malaria parasite P. falciparum</name>
    <dbReference type="NCBI Taxonomy" id="5833"/>
    <lineage>
        <taxon>Eukaryota</taxon>
        <taxon>Sar</taxon>
        <taxon>Alveolata</taxon>
        <taxon>Apicomplexa</taxon>
        <taxon>Aconoidasida</taxon>
        <taxon>Haemosporida</taxon>
        <taxon>Plasmodiidae</taxon>
        <taxon>Plasmodium</taxon>
        <taxon>Plasmodium (Laverania)</taxon>
    </lineage>
</organism>
<dbReference type="VEuPathDB" id="PlasmoDB:PfNF166_070016100"/>
<dbReference type="VEuPathDB" id="PlasmoDB:PfGN01_120046300"/>
<name>A0A191VZ83_PLAFA</name>
<protein>
    <submittedName>
        <fullName evidence="7">Erythrocyte membrane protein 1</fullName>
    </submittedName>
</protein>
<feature type="domain" description="Duffy-binding-like" evidence="3">
    <location>
        <begin position="1341"/>
        <end position="1486"/>
    </location>
</feature>
<dbReference type="Pfam" id="PF03011">
    <property type="entry name" value="PFEMP"/>
    <property type="match status" value="2"/>
</dbReference>
<feature type="region of interest" description="Disordered" evidence="1">
    <location>
        <begin position="2295"/>
        <end position="2336"/>
    </location>
</feature>
<dbReference type="VEuPathDB" id="PlasmoDB:PfKH02_060023900"/>
<feature type="domain" description="Duffy-binding-like" evidence="3">
    <location>
        <begin position="443"/>
        <end position="608"/>
    </location>
</feature>
<feature type="region of interest" description="Disordered" evidence="1">
    <location>
        <begin position="1768"/>
        <end position="1793"/>
    </location>
</feature>
<dbReference type="GO" id="GO:0016020">
    <property type="term" value="C:membrane"/>
    <property type="evidence" value="ECO:0007669"/>
    <property type="project" value="InterPro"/>
</dbReference>
<feature type="compositionally biased region" description="Acidic residues" evidence="1">
    <location>
        <begin position="637"/>
        <end position="671"/>
    </location>
</feature>
<feature type="compositionally biased region" description="Basic and acidic residues" evidence="1">
    <location>
        <begin position="879"/>
        <end position="891"/>
    </location>
</feature>
<dbReference type="VEuPathDB" id="PlasmoDB:PfSN01_000015500"/>
<feature type="region of interest" description="Disordered" evidence="1">
    <location>
        <begin position="606"/>
        <end position="678"/>
    </location>
</feature>
<accession>A0A191VZ83</accession>
<dbReference type="VEuPathDB" id="PlasmoDB:PfNF135_050038900"/>
<dbReference type="Gene3D" id="1.20.1310.20">
    <property type="entry name" value="Duffy-antigen binding domain"/>
    <property type="match status" value="4"/>
</dbReference>
<sequence length="2359" mass="269029">DIVRGRDLYLGNPQEKEQRDKLDDKLKDIFKKIHEGLKTTNGAEELQKRYKDTDNYYELREDWWYANRATIWEALTCDVKSNTYFHATCNGEERTKGYCRCDGAKSVNAGKGSGNVNIVRTYFDYVPQYLRWFEEWAEDFCRLRKRKLENAKEQCRGKNNEKYCDLNRYDCTQTASGEKKFVEGEHCKGCQYSCAHFVKWIDNQKLEFLKQKQKYKKEMEKYTKEITRGGGRKKRGAGSSGDSSNYDGYENKFYNKLKKKKNKYGKVNGFLELLNKETTCTKNGDIEDGGNIDFKTVNSSSASDDGSNKTFYRTTYCEACPWCGAEKGEDEKWKAKTETCGKIMVHNPDNITEIPILTGDKTKGDMVRKYNKFCNGNGGNGATGATPATPPATATGKNGDQIETWKCYYYKKNEDGSGDINFCVLQDKKTGTSKEKSMHYNAFFWKWVYDMLHDSLDWRNELNSCINDAKSEKCKNVCKKKCECFEKWIGKKKTEWGKIKVHFDTQDFGSNGPLGHNAIFGSLFSCPSYVLKTVLNIDELFENIKSGYGNEKDIKRIEALLQQAGVASDFAALGGECIKGPVAEQDTTIDYLLKEELKDAEQCKNCRDTAPESPASDVARADTPTLQPDGRSPQSPVDDDEDDDDEDDEEEDDLEEAEAEAAVEEKKEEEEAAKKATDTSVEVCKIVETLFKDGTALQDACKQKYINGREKFPNWRCVAPSGPTSGDQKATDSEATRKRRSAEQPTRDSTVTATGGSICVPPRRRKLYVTPLTRLAGGDKDTQASQVDVETTKGSKSQETSEAAQTGGEPQVSPSATASSQAPNGDPLLAAFVESAAIETFFLWHKYKVDKEREKKEKQAAQGNVYIPSDDNDEEEEKEKDPQEELKKGDIPENFLRQMFYTLGDYRDICIGKTPSGIDTVSASDKTKDEGSDKVTMEAIQKKIKEHINSGSKAGNPPKPSDDKDPKEWWEKHGKDIWEGMVCALTYTDSGGKDGKPQQNEEVRKAFFGENTPAKPGTSNGTYNDNYQYNTVKLDDTSCAKDPASSDTPTFLSHFISRPPYFRYLEEWGETFCGTQKRLLEKIKEECVKNGQKCSGYGEHCDDQLDADPSTDADLKCPGCGRECRKYKKWIEKKKTEYEKQKSAYEQQQKNAYTGQKAKCQAKSDKAESDNGFCVTLTKCTDAAEFLKRLKNGPCKNYSEDGNGKGKQIFEDIGETFKDAEDCKPCSEFKIDCTKAKCTRDEKTVKCNGKNKNSIDAKDIQNKTDANGNIEMRVSDNTESGKEFDGLEACGSAGIFKGFRKEQWKCRNVCGYVVCKPKNANGQKVSGKENGENPIITITALVTHWVQNFLDDYNKIKHKISHCTKNGEGSKCENKCEQNCKKCIDEWIKLKQKEWKEIKVRLLEQYKSENDVYYNVKSSLEKFKDRPEFNKAIKPCGSLTAFKKSCGLNNDEKSKTKDSKDNDLVKCLLDRLKTKATSCKDKHSGSEQCTTPPTTLPDDDDTSDEPLDDYYIQQPKICPPPMTCVEIVAEKLRKEAEEKVKNIDKKLKGEGTKFNGACNKIEQAIQGENDSKKINQDILKSKFGSNILSCTKVKTNPSKIEEEWKFVNINKKKNNLYLPPRRQYMCTKPMNEMTRAYNSDNDALLKAIMETAQNEGINILRRINVQDLKKFPDICDAMKYSFADLGDIIRGRDFWNTDPKQKRMKTKLETIFGSFNQNLINTNEKKYEYDNPKYLQLRSDWWDVNRKDIWKAMTCNAPKDAKFFKKDENFSSDSSSPNGVMSNTPKCGQEKDPPDYDYIPQPFRWMQEWSEYYCKARTKEIQKLQASCKDCTTGSCQKDDDEEKCEKCKIQCKSYHAFVRAWKNQLNIQSSKYNELYKTINDTSNFVSEKSENTKKKLNVEDNNKLIEQFLKEVKVECDNPESADKYMDKANNCIDFKFSSDSSGQDKYAFNEKIPNGYDKACQCDIPDPLINCPNDNKHQTVCKNLSGTKLCESKTFNNDMNNWTAVDVKDSKGQNNGVLVPPRRRQLCIRNMNRNLDNINNKADFRNKFLQYVYTDGKLLGEKYKNDNKNALDAMRYSFYDYGDIVKGTDLISTAPLDKLKTKLNVLLKEDGGNKLGDDRGKWWTNNRTQVWHAMLCGYQKGNTGGSVESDWCSLPKEDETDQFLRWFQEWTEHFCARRKKLYKEVETKCVSAKCNNDNGKIDNVNCEGACVQYKNYIIRKREEYRSLIHQYNTNFKTQKQQGINAPEYFINKCNSKCNCLSQHIDKEKKWKNIYDSLQNSDLKNKCDCIKIKPKRPPREEKTEEEHTPSEQDTPPPSRPPIQPPQADEPFNRDILEKTIPFGIALALGSIAFLFLK</sequence>
<feature type="compositionally biased region" description="Acidic residues" evidence="1">
    <location>
        <begin position="1497"/>
        <end position="1506"/>
    </location>
</feature>
<dbReference type="Gene3D" id="1.20.58.830">
    <property type="match status" value="5"/>
</dbReference>
<gene>
    <name evidence="7" type="primary">var</name>
</gene>
<evidence type="ECO:0000259" key="6">
    <source>
        <dbReference type="Pfam" id="PF22672"/>
    </source>
</evidence>
<reference evidence="7" key="1">
    <citation type="journal article" date="2016" name="EMBO Mol. Med.">
        <title>Plasmodium falciparum var genes expressed in children with severe malaria encode CIDRalpha1 domains.</title>
        <authorList>
            <person name="Jespersen J.S."/>
            <person name="Wang C.W."/>
            <person name="Mkumbaye S.I."/>
            <person name="Minja D.T."/>
            <person name="Petersen B."/>
            <person name="Turner L."/>
            <person name="Petersen J.E."/>
            <person name="Lusingu J.P."/>
            <person name="Theander T.G."/>
            <person name="Lavstsen T."/>
        </authorList>
    </citation>
    <scope>NUCLEOTIDE SEQUENCE</scope>
    <source>
        <strain evidence="7">1971-1</strain>
    </source>
</reference>